<dbReference type="PANTHER" id="PTHR42648:SF32">
    <property type="entry name" value="RIBONUCLEASE H-LIKE DOMAIN, GAG-PRE-INTEGRASE DOMAIN PROTEIN-RELATED"/>
    <property type="match status" value="1"/>
</dbReference>
<dbReference type="PANTHER" id="PTHR42648">
    <property type="entry name" value="TRANSPOSASE, PUTATIVE-RELATED"/>
    <property type="match status" value="1"/>
</dbReference>
<feature type="compositionally biased region" description="Polar residues" evidence="3">
    <location>
        <begin position="861"/>
        <end position="871"/>
    </location>
</feature>
<keyword evidence="1" id="KW-0645">Protease</keyword>
<dbReference type="Pfam" id="PF25597">
    <property type="entry name" value="SH3_retrovirus"/>
    <property type="match status" value="1"/>
</dbReference>
<dbReference type="Pfam" id="PF22936">
    <property type="entry name" value="Pol_BBD"/>
    <property type="match status" value="1"/>
</dbReference>
<dbReference type="Proteomes" id="UP001151760">
    <property type="component" value="Unassembled WGS sequence"/>
</dbReference>
<comment type="caution">
    <text evidence="5">The sequence shown here is derived from an EMBL/GenBank/DDBJ whole genome shotgun (WGS) entry which is preliminary data.</text>
</comment>
<dbReference type="Pfam" id="PF14223">
    <property type="entry name" value="Retrotran_gag_2"/>
    <property type="match status" value="1"/>
</dbReference>
<feature type="region of interest" description="Disordered" evidence="3">
    <location>
        <begin position="449"/>
        <end position="477"/>
    </location>
</feature>
<dbReference type="Pfam" id="PF13976">
    <property type="entry name" value="gag_pre-integrs"/>
    <property type="match status" value="1"/>
</dbReference>
<reference evidence="5" key="2">
    <citation type="submission" date="2022-01" db="EMBL/GenBank/DDBJ databases">
        <authorList>
            <person name="Yamashiro T."/>
            <person name="Shiraishi A."/>
            <person name="Satake H."/>
            <person name="Nakayama K."/>
        </authorList>
    </citation>
    <scope>NUCLEOTIDE SEQUENCE</scope>
</reference>
<dbReference type="InterPro" id="IPR057670">
    <property type="entry name" value="SH3_retrovirus"/>
</dbReference>
<reference evidence="5" key="1">
    <citation type="journal article" date="2022" name="Int. J. Mol. Sci.">
        <title>Draft Genome of Tanacetum Coccineum: Genomic Comparison of Closely Related Tanacetum-Family Plants.</title>
        <authorList>
            <person name="Yamashiro T."/>
            <person name="Shiraishi A."/>
            <person name="Nakayama K."/>
            <person name="Satake H."/>
        </authorList>
    </citation>
    <scope>NUCLEOTIDE SEQUENCE</scope>
</reference>
<evidence type="ECO:0000313" key="6">
    <source>
        <dbReference type="Proteomes" id="UP001151760"/>
    </source>
</evidence>
<dbReference type="InterPro" id="IPR025724">
    <property type="entry name" value="GAG-pre-integrase_dom"/>
</dbReference>
<dbReference type="InterPro" id="IPR012337">
    <property type="entry name" value="RNaseH-like_sf"/>
</dbReference>
<dbReference type="InterPro" id="IPR054722">
    <property type="entry name" value="PolX-like_BBD"/>
</dbReference>
<accession>A0ABQ4YHU1</accession>
<feature type="region of interest" description="Disordered" evidence="3">
    <location>
        <begin position="563"/>
        <end position="592"/>
    </location>
</feature>
<proteinExistence type="predicted"/>
<dbReference type="InterPro" id="IPR001584">
    <property type="entry name" value="Integrase_cat-core"/>
</dbReference>
<evidence type="ECO:0000256" key="3">
    <source>
        <dbReference type="SAM" id="MobiDB-lite"/>
    </source>
</evidence>
<dbReference type="PROSITE" id="PS50994">
    <property type="entry name" value="INTEGRASE"/>
    <property type="match status" value="1"/>
</dbReference>
<name>A0ABQ4YHU1_9ASTR</name>
<dbReference type="Gene3D" id="3.30.420.10">
    <property type="entry name" value="Ribonuclease H-like superfamily/Ribonuclease H"/>
    <property type="match status" value="1"/>
</dbReference>
<sequence>MVPMLWSPTKVGSLLNKFSKHNVYSTKKILGVESVSVKKLHGYGHLEEIMVKRADSQLYKFKEGDFVDLHLNDIENMLLLAVQHKLFHLTDNNILEFIMALCMFTRSLIVKKRVEDIQLGVESYQKKLNITPPQQTFPKIEFKELYPPSHKPPGVIYEDLTKQKTVMHADELYKFSEGTLKKVQDELHHGIHDFRLEYNKEMLRRKWTTIDRKSLHRINGFAKGHDQDVEGVTLALHLYLDVVGVEVLVGVAATCYSVFIEVIENGNGPISITTNTQGQIKVLPPRTAEEILARERERKARTTLLMALPEDHLAKFHKMTDAKEMWDAIKSRFGGNDESKKMQKYILKQQFEGFSVSNSEGLHKGYDRFQSLLSQLEIHGAGVSTEDANQKFLRSLPSAWSQVSLIMRTKPGVDSLSFDDLYNNLRVFENDVKGSTASSSSTQNVAFVSENTSSTNDVSTGYNVSTPSGQNSQYEQTSSYSLLANQSSCPQLDHEDLEQLDEYDLEEIDLKWQVAMISIRMKKFYKKTGRKLQFDAKEPVGFDKTKVECYNFHKTGHFAREYRTKGNQDSRRRDTWNSRNKDGRRSGKQEDSRALVTIDGECVDWTSHLEEEDYGLMACNNSGSDTKVISCSNECKDSYAKLKKLYDAQREQLSDASIEIKAYTQGLKKVEEQLVAHQQGQLWYEEKIRFMKIDLDYKTDVLTYHKKLLVEAQKEKEDLKAKDHKYDGILSYENEVLQSVFMNKESELEKQPLYDMFVTIEGMHYVPPPMAGNYMPSGPDVEIDYSQFTYGPKQSQPSESDFDTCESDCNIETHESLTQPTVNEPKVVSQPKVWSDAPIIEEYESNSEDEHVSQPTKEQEQPSFASTNKQLKTPRETVKNQFTHSKSPTFEKKGLGYSLRIKSSQREIRPIWNNVQRVIHQKQFVPTAVLTRTGKILVNTTRASSTKNVITARHSLNRHAVLTSAAMKVNTVKSIVNRLVLLGEKGKLLLSPQQVVIGDQKDTTSGKIALQNKGIVDSGCSRHMTGNKAYLAEYQDFNGGPVAFGGSKGYITGKGKIKIGKLDFEDVCFVKELQHFNLFSVSQICDKKNKVLFTDSECLVLSPEFKLPDENQVLLRIPRQNNMYSFNLENIVPSGGLACLIAKATIDESNKWHRRLGHVNFKNLNKLVKGNLVRGLPSKIFQNDHTCVACQKGKQHKASCKAKSVSSISHSLQLLHMDLFGPTSVRSLNHKTYCLVITDDFSRFSWVFFLRTKDETSGILKDFIRQIENQLNQKVKTIRCDNGTEFKNRDFIEFCGSKGIKREYSNARTPQQNGVAERKNRTLIEAARTMLADSFLPNTFWAEAVSTACYVLNRVLVTKPHNKTPYELVTGKIPIISYIRPFGCHVTILNTIDHLGKFDGKSDEGFLVGYSLQSKAFRVYNLETKRVEENLHITFLENKPNVAGKGPTWLFDLDYLTDSMNYQPVRSKNQANKHAGPQEANQNAGTEDIIDAGDSEKEDESAQDYFVLPIWSSYSSTVKRSIEKDAGDAPNKHPDLKTNGKPVDKEDQVFLDELERLKRQEKDANDAAEALRKDTASTDSAVADFTNLETIVNVSPILTSRINSFHPSTLILGDPQSAVQTRSKVTKSSGAHAFVSYVQKRRRNNHNDFQHCLFSCFLSQNKPKKISKALEDESWVDAMQEELLQFKIQKVYKVVKALYGLNQAPRAWRLISWQCKKQTIVATSTTKAEYVAAANCCGHVLWIQNQMLDYGFNFMNTKIYIDNESTICIIKNLVYHSKTKHIAIRHHFIRDAYEKKLIQVLKIHTDDNVVDLLTKALMLVGSSSWLLLLE</sequence>
<evidence type="ECO:0000313" key="5">
    <source>
        <dbReference type="EMBL" id="GJS76546.1"/>
    </source>
</evidence>
<keyword evidence="6" id="KW-1185">Reference proteome</keyword>
<organism evidence="5 6">
    <name type="scientific">Tanacetum coccineum</name>
    <dbReference type="NCBI Taxonomy" id="301880"/>
    <lineage>
        <taxon>Eukaryota</taxon>
        <taxon>Viridiplantae</taxon>
        <taxon>Streptophyta</taxon>
        <taxon>Embryophyta</taxon>
        <taxon>Tracheophyta</taxon>
        <taxon>Spermatophyta</taxon>
        <taxon>Magnoliopsida</taxon>
        <taxon>eudicotyledons</taxon>
        <taxon>Gunneridae</taxon>
        <taxon>Pentapetalae</taxon>
        <taxon>asterids</taxon>
        <taxon>campanulids</taxon>
        <taxon>Asterales</taxon>
        <taxon>Asteraceae</taxon>
        <taxon>Asteroideae</taxon>
        <taxon>Anthemideae</taxon>
        <taxon>Anthemidinae</taxon>
        <taxon>Tanacetum</taxon>
    </lineage>
</organism>
<keyword evidence="1" id="KW-0378">Hydrolase</keyword>
<dbReference type="InterPro" id="IPR036397">
    <property type="entry name" value="RNaseH_sf"/>
</dbReference>
<dbReference type="InterPro" id="IPR039537">
    <property type="entry name" value="Retrotran_Ty1/copia-like"/>
</dbReference>
<protein>
    <submittedName>
        <fullName evidence="5">Ribonuclease H-like domain-containing protein</fullName>
    </submittedName>
</protein>
<feature type="region of interest" description="Disordered" evidence="3">
    <location>
        <begin position="845"/>
        <end position="880"/>
    </location>
</feature>
<dbReference type="EMBL" id="BQNB010010383">
    <property type="protein sequence ID" value="GJS76546.1"/>
    <property type="molecule type" value="Genomic_DNA"/>
</dbReference>
<dbReference type="SUPFAM" id="SSF53098">
    <property type="entry name" value="Ribonuclease H-like"/>
    <property type="match status" value="1"/>
</dbReference>
<evidence type="ECO:0000256" key="1">
    <source>
        <dbReference type="ARBA" id="ARBA00022670"/>
    </source>
</evidence>
<keyword evidence="2" id="KW-0175">Coiled coil</keyword>
<feature type="region of interest" description="Disordered" evidence="3">
    <location>
        <begin position="1524"/>
        <end position="1543"/>
    </location>
</feature>
<feature type="coiled-coil region" evidence="2">
    <location>
        <begin position="639"/>
        <end position="673"/>
    </location>
</feature>
<gene>
    <name evidence="5" type="ORF">Tco_0726427</name>
</gene>
<feature type="compositionally biased region" description="Basic and acidic residues" evidence="3">
    <location>
        <begin position="848"/>
        <end position="860"/>
    </location>
</feature>
<dbReference type="CDD" id="cd09272">
    <property type="entry name" value="RNase_HI_RT_Ty1"/>
    <property type="match status" value="1"/>
</dbReference>
<dbReference type="Pfam" id="PF00665">
    <property type="entry name" value="rve"/>
    <property type="match status" value="1"/>
</dbReference>
<evidence type="ECO:0000256" key="2">
    <source>
        <dbReference type="SAM" id="Coils"/>
    </source>
</evidence>
<evidence type="ECO:0000259" key="4">
    <source>
        <dbReference type="PROSITE" id="PS50994"/>
    </source>
</evidence>
<feature type="domain" description="Integrase catalytic" evidence="4">
    <location>
        <begin position="1206"/>
        <end position="1373"/>
    </location>
</feature>